<keyword evidence="2" id="KW-1185">Reference proteome</keyword>
<feature type="region of interest" description="Disordered" evidence="1">
    <location>
        <begin position="65"/>
        <end position="95"/>
    </location>
</feature>
<gene>
    <name evidence="3" type="primary">LOC110984258</name>
</gene>
<reference evidence="3" key="1">
    <citation type="submission" date="2025-08" db="UniProtKB">
        <authorList>
            <consortium name="RefSeq"/>
        </authorList>
    </citation>
    <scope>IDENTIFICATION</scope>
</reference>
<protein>
    <submittedName>
        <fullName evidence="3">Uncharacterized protein LOC110984258</fullName>
    </submittedName>
</protein>
<evidence type="ECO:0000256" key="1">
    <source>
        <dbReference type="SAM" id="MobiDB-lite"/>
    </source>
</evidence>
<dbReference type="GeneID" id="110984258"/>
<organism evidence="2 3">
    <name type="scientific">Acanthaster planci</name>
    <name type="common">Crown-of-thorns starfish</name>
    <dbReference type="NCBI Taxonomy" id="133434"/>
    <lineage>
        <taxon>Eukaryota</taxon>
        <taxon>Metazoa</taxon>
        <taxon>Echinodermata</taxon>
        <taxon>Eleutherozoa</taxon>
        <taxon>Asterozoa</taxon>
        <taxon>Asteroidea</taxon>
        <taxon>Valvatacea</taxon>
        <taxon>Valvatida</taxon>
        <taxon>Acanthasteridae</taxon>
        <taxon>Acanthaster</taxon>
    </lineage>
</organism>
<dbReference type="RefSeq" id="XP_022099944.1">
    <property type="nucleotide sequence ID" value="XM_022244252.1"/>
</dbReference>
<sequence>MPSSVRISRREAEFYELTDSEWSTASCLLWKKAAYKISRGKTLDEITATGCAVPRNAQKLADSSGELLPADGRHSRKSVAGVSEPPSADSSRAGKPLVAVSKYAQKLADRRCSRRSVADVPETLSADSSHVRKPLAGGGTCRSVKAKGEKRAWSEEEIQAVKSRKTLLALMLPGKQDIEAMQQEHPILHSRFWRNIKDYFRNDSSKLLALN</sequence>
<proteinExistence type="predicted"/>
<evidence type="ECO:0000313" key="3">
    <source>
        <dbReference type="RefSeq" id="XP_022099944.1"/>
    </source>
</evidence>
<dbReference type="Proteomes" id="UP000694845">
    <property type="component" value="Unplaced"/>
</dbReference>
<dbReference type="AlphaFoldDB" id="A0A8B7Z2U5"/>
<dbReference type="KEGG" id="aplc:110984258"/>
<name>A0A8B7Z2U5_ACAPL</name>
<feature type="region of interest" description="Disordered" evidence="1">
    <location>
        <begin position="121"/>
        <end position="142"/>
    </location>
</feature>
<accession>A0A8B7Z2U5</accession>
<evidence type="ECO:0000313" key="2">
    <source>
        <dbReference type="Proteomes" id="UP000694845"/>
    </source>
</evidence>